<accession>A0A9Q1JAL7</accession>
<evidence type="ECO:0000313" key="2">
    <source>
        <dbReference type="EMBL" id="KAJ8375783.1"/>
    </source>
</evidence>
<dbReference type="Proteomes" id="UP001152622">
    <property type="component" value="Chromosome 2"/>
</dbReference>
<dbReference type="AlphaFoldDB" id="A0A9Q1JAL7"/>
<evidence type="ECO:0000313" key="3">
    <source>
        <dbReference type="Proteomes" id="UP001152622"/>
    </source>
</evidence>
<name>A0A9Q1JAL7_SYNKA</name>
<organism evidence="2 3">
    <name type="scientific">Synaphobranchus kaupii</name>
    <name type="common">Kaup's arrowtooth eel</name>
    <dbReference type="NCBI Taxonomy" id="118154"/>
    <lineage>
        <taxon>Eukaryota</taxon>
        <taxon>Metazoa</taxon>
        <taxon>Chordata</taxon>
        <taxon>Craniata</taxon>
        <taxon>Vertebrata</taxon>
        <taxon>Euteleostomi</taxon>
        <taxon>Actinopterygii</taxon>
        <taxon>Neopterygii</taxon>
        <taxon>Teleostei</taxon>
        <taxon>Anguilliformes</taxon>
        <taxon>Synaphobranchidae</taxon>
        <taxon>Synaphobranchus</taxon>
    </lineage>
</organism>
<gene>
    <name evidence="2" type="ORF">SKAU_G00063630</name>
</gene>
<evidence type="ECO:0000256" key="1">
    <source>
        <dbReference type="SAM" id="MobiDB-lite"/>
    </source>
</evidence>
<proteinExistence type="predicted"/>
<sequence>MDSADSSQLKSVLARQGVLLGQHKTQLDSLSRTLETFAGSMNHLTAQFEQFLLGREATLSNPVPAPQASGSAPGREPHLPPPGPYADSSADGNFMDVELVSQLHLTSIPIQNPLEVLVITGAPLVRITHVTPPVLQWGHSSQLACHPGTRCTKGLITQRF</sequence>
<dbReference type="EMBL" id="JAINUF010000002">
    <property type="protein sequence ID" value="KAJ8375783.1"/>
    <property type="molecule type" value="Genomic_DNA"/>
</dbReference>
<comment type="caution">
    <text evidence="2">The sequence shown here is derived from an EMBL/GenBank/DDBJ whole genome shotgun (WGS) entry which is preliminary data.</text>
</comment>
<protein>
    <submittedName>
        <fullName evidence="2">Uncharacterized protein</fullName>
    </submittedName>
</protein>
<feature type="region of interest" description="Disordered" evidence="1">
    <location>
        <begin position="60"/>
        <end position="90"/>
    </location>
</feature>
<reference evidence="2" key="1">
    <citation type="journal article" date="2023" name="Science">
        <title>Genome structures resolve the early diversification of teleost fishes.</title>
        <authorList>
            <person name="Parey E."/>
            <person name="Louis A."/>
            <person name="Montfort J."/>
            <person name="Bouchez O."/>
            <person name="Roques C."/>
            <person name="Iampietro C."/>
            <person name="Lluch J."/>
            <person name="Castinel A."/>
            <person name="Donnadieu C."/>
            <person name="Desvignes T."/>
            <person name="Floi Bucao C."/>
            <person name="Jouanno E."/>
            <person name="Wen M."/>
            <person name="Mejri S."/>
            <person name="Dirks R."/>
            <person name="Jansen H."/>
            <person name="Henkel C."/>
            <person name="Chen W.J."/>
            <person name="Zahm M."/>
            <person name="Cabau C."/>
            <person name="Klopp C."/>
            <person name="Thompson A.W."/>
            <person name="Robinson-Rechavi M."/>
            <person name="Braasch I."/>
            <person name="Lecointre G."/>
            <person name="Bobe J."/>
            <person name="Postlethwait J.H."/>
            <person name="Berthelot C."/>
            <person name="Roest Crollius H."/>
            <person name="Guiguen Y."/>
        </authorList>
    </citation>
    <scope>NUCLEOTIDE SEQUENCE</scope>
    <source>
        <strain evidence="2">WJC10195</strain>
    </source>
</reference>
<keyword evidence="3" id="KW-1185">Reference proteome</keyword>